<dbReference type="GO" id="GO:0005634">
    <property type="term" value="C:nucleus"/>
    <property type="evidence" value="ECO:0007669"/>
    <property type="project" value="UniProtKB-SubCell"/>
</dbReference>
<feature type="coiled-coil region" evidence="12">
    <location>
        <begin position="227"/>
        <end position="268"/>
    </location>
</feature>
<accession>T1GI72</accession>
<keyword evidence="11" id="KW-0539">Nucleus</keyword>
<evidence type="ECO:0008006" key="15">
    <source>
        <dbReference type="Google" id="ProtNLM"/>
    </source>
</evidence>
<feature type="coiled-coil region" evidence="12">
    <location>
        <begin position="456"/>
        <end position="637"/>
    </location>
</feature>
<keyword evidence="10" id="KW-0234">DNA repair</keyword>
<dbReference type="AlphaFoldDB" id="T1GI72"/>
<dbReference type="GO" id="GO:0005524">
    <property type="term" value="F:ATP binding"/>
    <property type="evidence" value="ECO:0007669"/>
    <property type="project" value="UniProtKB-KW"/>
</dbReference>
<dbReference type="GO" id="GO:0003697">
    <property type="term" value="F:single-stranded DNA binding"/>
    <property type="evidence" value="ECO:0007669"/>
    <property type="project" value="TreeGrafter"/>
</dbReference>
<dbReference type="OMA" id="VHVEMNN"/>
<feature type="coiled-coil region" evidence="12">
    <location>
        <begin position="48"/>
        <end position="180"/>
    </location>
</feature>
<organism evidence="13 14">
    <name type="scientific">Megaselia scalaris</name>
    <name type="common">Humpbacked fly</name>
    <name type="synonym">Phora scalaris</name>
    <dbReference type="NCBI Taxonomy" id="36166"/>
    <lineage>
        <taxon>Eukaryota</taxon>
        <taxon>Metazoa</taxon>
        <taxon>Ecdysozoa</taxon>
        <taxon>Arthropoda</taxon>
        <taxon>Hexapoda</taxon>
        <taxon>Insecta</taxon>
        <taxon>Pterygota</taxon>
        <taxon>Neoptera</taxon>
        <taxon>Endopterygota</taxon>
        <taxon>Diptera</taxon>
        <taxon>Brachycera</taxon>
        <taxon>Muscomorpha</taxon>
        <taxon>Platypezoidea</taxon>
        <taxon>Phoridae</taxon>
        <taxon>Megaseliini</taxon>
        <taxon>Megaselia</taxon>
    </lineage>
</organism>
<evidence type="ECO:0000313" key="13">
    <source>
        <dbReference type="EnsemblMetazoa" id="MESCA003140-PA"/>
    </source>
</evidence>
<evidence type="ECO:0000256" key="5">
    <source>
        <dbReference type="ARBA" id="ARBA00022741"/>
    </source>
</evidence>
<dbReference type="Proteomes" id="UP000015102">
    <property type="component" value="Unassembled WGS sequence"/>
</dbReference>
<dbReference type="PANTHER" id="PTHR19306">
    <property type="entry name" value="STRUCTURAL MAINTENANCE OF CHROMOSOMES 5,6 SMC5, SMC6"/>
    <property type="match status" value="1"/>
</dbReference>
<reference evidence="13" key="2">
    <citation type="submission" date="2015-06" db="UniProtKB">
        <authorList>
            <consortium name="EnsemblMetazoa"/>
        </authorList>
    </citation>
    <scope>IDENTIFICATION</scope>
</reference>
<evidence type="ECO:0000256" key="1">
    <source>
        <dbReference type="ARBA" id="ARBA00004123"/>
    </source>
</evidence>
<dbReference type="GO" id="GO:0000724">
    <property type="term" value="P:double-strand break repair via homologous recombination"/>
    <property type="evidence" value="ECO:0007669"/>
    <property type="project" value="TreeGrafter"/>
</dbReference>
<sequence length="858" mass="100018">MVNLDFGNPVGMEPQKNYNLFLKATQFDVVQETLNQCLQQHNYLKYRLDCQREEYDRYIQDKNELQQKYNDLLSLRDLKKRLEELKKEQFWVDVVEQELVLQEISKKIEELHEQELKLSQLIDTIEIQNELKENITKLEGAMAEHKNEAFQDARTAAERYKQKENHAAQEVEQCEQYIREKNEACESVNSRKLENENKVLQYKSQIAEIEAMESTSKHEFNMHNNTKAGLDEKKEEYDAKKRAIENQARSIKQNLDNAKHQIKDKLAAYGADVTNFIAAIETAYKNRQFSEMPRGPIGRYIEVPDERYKARIENHLGPLLKSFIVNNASDRKVMDNIVQRQFPNFQPSIITKKFVNRLYDVSKGAVNPPEGTTLMMNEIKCSDNVVMNTLIDYRNIETILLVTRREVAERITMDQENVPRHLSKAFLIQLHWSTIPAQIIEFIQLLLIQTDPQKYIKQLQIELKEKEAQVQRMVREQKEVLNQYPEVRQNIDRVRGILQQHNINKRELLGKINELENIEYPTSNEIEMLNKELQELILVRKRCQDQAIAKEAIMKEKKVSVKELETEFSTAKSQVNTFEKKINNYKRQIDDAKIKLNEVVTNVRYNENKMNSLKASLTEIEAKQSEENSRLEELKTVALGKTDGVRIDTTMKKADIKNIIDKCEKKVKQRSRGNEDINEIKELLDAKIASYQSTATIIGNMTKTLSNLQESRLSAIVQLQKSSVTLPSKFNTRYMQKRNYKGTLTVDHKGHLLTLSIVPRDKDVEGAVSSTKSLSGGERSYSTISFLLSLWSCVDHPFYFLDEYDVFTDQVNREMMTRLLIAEATSRPDRQYTFLTPQETNMTATDIIKIHKLAEPQR</sequence>
<proteinExistence type="inferred from homology"/>
<dbReference type="EnsemblMetazoa" id="MESCA003140-RA">
    <property type="protein sequence ID" value="MESCA003140-PA"/>
    <property type="gene ID" value="MESCA003140"/>
</dbReference>
<keyword evidence="7" id="KW-0067">ATP-binding</keyword>
<dbReference type="GO" id="GO:0003684">
    <property type="term" value="F:damaged DNA binding"/>
    <property type="evidence" value="ECO:0007669"/>
    <property type="project" value="TreeGrafter"/>
</dbReference>
<evidence type="ECO:0000256" key="10">
    <source>
        <dbReference type="ARBA" id="ARBA00023204"/>
    </source>
</evidence>
<dbReference type="InterPro" id="IPR027417">
    <property type="entry name" value="P-loop_NTPase"/>
</dbReference>
<evidence type="ECO:0000256" key="4">
    <source>
        <dbReference type="ARBA" id="ARBA00022454"/>
    </source>
</evidence>
<evidence type="ECO:0000313" key="14">
    <source>
        <dbReference type="Proteomes" id="UP000015102"/>
    </source>
</evidence>
<evidence type="ECO:0000256" key="12">
    <source>
        <dbReference type="SAM" id="Coils"/>
    </source>
</evidence>
<dbReference type="SUPFAM" id="SSF52540">
    <property type="entry name" value="P-loop containing nucleoside triphosphate hydrolases"/>
    <property type="match status" value="1"/>
</dbReference>
<keyword evidence="6" id="KW-0227">DNA damage</keyword>
<protein>
    <recommendedName>
        <fullName evidence="15">Structural maintenance of chromosomes protein 6</fullName>
    </recommendedName>
</protein>
<evidence type="ECO:0000256" key="6">
    <source>
        <dbReference type="ARBA" id="ARBA00022763"/>
    </source>
</evidence>
<evidence type="ECO:0000256" key="11">
    <source>
        <dbReference type="ARBA" id="ARBA00023242"/>
    </source>
</evidence>
<dbReference type="HOGENOM" id="CLU_009063_0_1_1"/>
<comment type="similarity">
    <text evidence="3">Belongs to the SMC family. SMC6 subfamily.</text>
</comment>
<dbReference type="STRING" id="36166.T1GI72"/>
<keyword evidence="4" id="KW-0158">Chromosome</keyword>
<evidence type="ECO:0000256" key="2">
    <source>
        <dbReference type="ARBA" id="ARBA00004286"/>
    </source>
</evidence>
<keyword evidence="14" id="KW-1185">Reference proteome</keyword>
<evidence type="ECO:0000256" key="7">
    <source>
        <dbReference type="ARBA" id="ARBA00022840"/>
    </source>
</evidence>
<dbReference type="GO" id="GO:0035861">
    <property type="term" value="C:site of double-strand break"/>
    <property type="evidence" value="ECO:0007669"/>
    <property type="project" value="TreeGrafter"/>
</dbReference>
<reference evidence="14" key="1">
    <citation type="submission" date="2013-02" db="EMBL/GenBank/DDBJ databases">
        <authorList>
            <person name="Hughes D."/>
        </authorList>
    </citation>
    <scope>NUCLEOTIDE SEQUENCE</scope>
    <source>
        <strain>Durham</strain>
        <strain evidence="14">NC isolate 2 -- Noor lab</strain>
    </source>
</reference>
<evidence type="ECO:0000256" key="9">
    <source>
        <dbReference type="ARBA" id="ARBA00023172"/>
    </source>
</evidence>
<dbReference type="Gene3D" id="3.40.50.300">
    <property type="entry name" value="P-loop containing nucleotide triphosphate hydrolases"/>
    <property type="match status" value="1"/>
</dbReference>
<name>T1GI72_MEGSC</name>
<keyword evidence="8 12" id="KW-0175">Coiled coil</keyword>
<dbReference type="PANTHER" id="PTHR19306:SF6">
    <property type="entry name" value="STRUCTURAL MAINTENANCE OF CHROMOSOMES PROTEIN 6"/>
    <property type="match status" value="1"/>
</dbReference>
<keyword evidence="9" id="KW-0233">DNA recombination</keyword>
<keyword evidence="5" id="KW-0547">Nucleotide-binding</keyword>
<evidence type="ECO:0000256" key="8">
    <source>
        <dbReference type="ARBA" id="ARBA00023054"/>
    </source>
</evidence>
<evidence type="ECO:0000256" key="3">
    <source>
        <dbReference type="ARBA" id="ARBA00006793"/>
    </source>
</evidence>
<dbReference type="EMBL" id="CAQQ02393289">
    <property type="status" value="NOT_ANNOTATED_CDS"/>
    <property type="molecule type" value="Genomic_DNA"/>
</dbReference>
<comment type="subcellular location">
    <subcellularLocation>
        <location evidence="2">Chromosome</location>
    </subcellularLocation>
    <subcellularLocation>
        <location evidence="1">Nucleus</location>
    </subcellularLocation>
</comment>
<dbReference type="GO" id="GO:0030915">
    <property type="term" value="C:Smc5-Smc6 complex"/>
    <property type="evidence" value="ECO:0007669"/>
    <property type="project" value="TreeGrafter"/>
</dbReference>